<dbReference type="Gene3D" id="3.40.720.10">
    <property type="entry name" value="Alkaline Phosphatase, subunit A"/>
    <property type="match status" value="1"/>
</dbReference>
<keyword evidence="5" id="KW-0106">Calcium</keyword>
<accession>A0A7R9Q6K8</accession>
<evidence type="ECO:0000256" key="4">
    <source>
        <dbReference type="ARBA" id="ARBA00022801"/>
    </source>
</evidence>
<evidence type="ECO:0000259" key="7">
    <source>
        <dbReference type="Pfam" id="PF00884"/>
    </source>
</evidence>
<dbReference type="GO" id="GO:0008484">
    <property type="term" value="F:sulfuric ester hydrolase activity"/>
    <property type="evidence" value="ECO:0007669"/>
    <property type="project" value="InterPro"/>
</dbReference>
<keyword evidence="4" id="KW-0378">Hydrolase</keyword>
<reference evidence="8" key="1">
    <citation type="submission" date="2020-11" db="EMBL/GenBank/DDBJ databases">
        <authorList>
            <person name="Tran Van P."/>
        </authorList>
    </citation>
    <scope>NUCLEOTIDE SEQUENCE</scope>
</reference>
<evidence type="ECO:0000313" key="8">
    <source>
        <dbReference type="EMBL" id="CAD7632920.1"/>
    </source>
</evidence>
<dbReference type="GO" id="GO:0046872">
    <property type="term" value="F:metal ion binding"/>
    <property type="evidence" value="ECO:0007669"/>
    <property type="project" value="UniProtKB-KW"/>
</dbReference>
<comment type="cofactor">
    <cofactor evidence="1">
        <name>Ca(2+)</name>
        <dbReference type="ChEBI" id="CHEBI:29108"/>
    </cofactor>
</comment>
<dbReference type="InterPro" id="IPR000917">
    <property type="entry name" value="Sulfatase_N"/>
</dbReference>
<gene>
    <name evidence="8" type="ORF">OSB1V03_LOCUS13319</name>
</gene>
<evidence type="ECO:0000256" key="6">
    <source>
        <dbReference type="ARBA" id="ARBA00023180"/>
    </source>
</evidence>
<dbReference type="Proteomes" id="UP000759131">
    <property type="component" value="Unassembled WGS sequence"/>
</dbReference>
<feature type="non-terminal residue" evidence="8">
    <location>
        <position position="349"/>
    </location>
</feature>
<dbReference type="Pfam" id="PF00884">
    <property type="entry name" value="Sulfatase"/>
    <property type="match status" value="1"/>
</dbReference>
<dbReference type="InterPro" id="IPR047115">
    <property type="entry name" value="ARSB"/>
</dbReference>
<evidence type="ECO:0000256" key="2">
    <source>
        <dbReference type="ARBA" id="ARBA00008779"/>
    </source>
</evidence>
<dbReference type="InterPro" id="IPR017850">
    <property type="entry name" value="Alkaline_phosphatase_core_sf"/>
</dbReference>
<dbReference type="PANTHER" id="PTHR10342">
    <property type="entry name" value="ARYLSULFATASE"/>
    <property type="match status" value="1"/>
</dbReference>
<evidence type="ECO:0000313" key="9">
    <source>
        <dbReference type="Proteomes" id="UP000759131"/>
    </source>
</evidence>
<dbReference type="SUPFAM" id="SSF53649">
    <property type="entry name" value="Alkaline phosphatase-like"/>
    <property type="match status" value="1"/>
</dbReference>
<dbReference type="CDD" id="cd16029">
    <property type="entry name" value="4-S"/>
    <property type="match status" value="1"/>
</dbReference>
<dbReference type="AlphaFoldDB" id="A0A7R9Q6K8"/>
<dbReference type="EMBL" id="OC866368">
    <property type="protein sequence ID" value="CAD7632920.1"/>
    <property type="molecule type" value="Genomic_DNA"/>
</dbReference>
<keyword evidence="9" id="KW-1185">Reference proteome</keyword>
<evidence type="ECO:0000256" key="3">
    <source>
        <dbReference type="ARBA" id="ARBA00022723"/>
    </source>
</evidence>
<organism evidence="8">
    <name type="scientific">Medioppia subpectinata</name>
    <dbReference type="NCBI Taxonomy" id="1979941"/>
    <lineage>
        <taxon>Eukaryota</taxon>
        <taxon>Metazoa</taxon>
        <taxon>Ecdysozoa</taxon>
        <taxon>Arthropoda</taxon>
        <taxon>Chelicerata</taxon>
        <taxon>Arachnida</taxon>
        <taxon>Acari</taxon>
        <taxon>Acariformes</taxon>
        <taxon>Sarcoptiformes</taxon>
        <taxon>Oribatida</taxon>
        <taxon>Brachypylina</taxon>
        <taxon>Oppioidea</taxon>
        <taxon>Oppiidae</taxon>
        <taxon>Medioppia</taxon>
    </lineage>
</organism>
<sequence>MDDYGWGDVGFHGSQQVRTPNIDLLAGSGIILNNYYVSPICSPSRSAILTGYHPIHTGEQHSIIGNDSPWGTPLQYRLLSQHVKHLGYETHMLGKWHQGFFKRQYTPTQRGFDTHFGYWTDLEGYYSRQDEGGFDFRQNENKANITEYEGIYSTDIYTKKAIDLINRRGSAGNSTKPLFLYLAHQSVHSPNQAPQPYIDQFNDIADINRRTLVAMVSVLDDSVGNIFAALLKANILDNTIVIFTTDNGAPINDFGSNWPLRGGKTTLWEGGIRGNAFIWSSRLKKRYISDHLMHAIDWLPTIYTAIGGKTRDLGPIDGIDMWDILNHNLENPRKHLLHNIDPIDNNWAL</sequence>
<name>A0A7R9Q6K8_9ACAR</name>
<feature type="domain" description="Sulfatase N-terminal" evidence="7">
    <location>
        <begin position="1"/>
        <end position="307"/>
    </location>
</feature>
<protein>
    <recommendedName>
        <fullName evidence="7">Sulfatase N-terminal domain-containing protein</fullName>
    </recommendedName>
</protein>
<dbReference type="InterPro" id="IPR024607">
    <property type="entry name" value="Sulfatase_CS"/>
</dbReference>
<dbReference type="PROSITE" id="PS00523">
    <property type="entry name" value="SULFATASE_1"/>
    <property type="match status" value="1"/>
</dbReference>
<dbReference type="OrthoDB" id="103349at2759"/>
<proteinExistence type="inferred from homology"/>
<evidence type="ECO:0000256" key="1">
    <source>
        <dbReference type="ARBA" id="ARBA00001913"/>
    </source>
</evidence>
<comment type="similarity">
    <text evidence="2">Belongs to the sulfatase family.</text>
</comment>
<dbReference type="EMBL" id="CAJPIZ010011793">
    <property type="protein sequence ID" value="CAG2113350.1"/>
    <property type="molecule type" value="Genomic_DNA"/>
</dbReference>
<keyword evidence="3" id="KW-0479">Metal-binding</keyword>
<keyword evidence="6" id="KW-0325">Glycoprotein</keyword>
<evidence type="ECO:0000256" key="5">
    <source>
        <dbReference type="ARBA" id="ARBA00022837"/>
    </source>
</evidence>
<dbReference type="PANTHER" id="PTHR10342:SF273">
    <property type="entry name" value="RE14504P"/>
    <property type="match status" value="1"/>
</dbReference>